<proteinExistence type="predicted"/>
<dbReference type="Pfam" id="PF07167">
    <property type="entry name" value="PhaC_N"/>
    <property type="match status" value="1"/>
</dbReference>
<dbReference type="GO" id="GO:0042619">
    <property type="term" value="P:poly-hydroxybutyrate biosynthetic process"/>
    <property type="evidence" value="ECO:0007669"/>
    <property type="project" value="InterPro"/>
</dbReference>
<dbReference type="PANTHER" id="PTHR36837">
    <property type="entry name" value="POLY(3-HYDROXYALKANOATE) POLYMERASE SUBUNIT PHAC"/>
    <property type="match status" value="1"/>
</dbReference>
<name>A0AAP3XQ26_9PROT</name>
<dbReference type="Pfam" id="PF12551">
    <property type="entry name" value="PHBC_N"/>
    <property type="match status" value="1"/>
</dbReference>
<sequence>MVKAETGGQDGESELDQLDRMLHALQARLTMGISPAAVQAARADWLMHLANAPGRRLALAQKAVEDALRLGVFALRAATGDTSEPPFAAAAGDRRFEDPGWAALPFALHVQSFLAMEQWWQAATQGTRGVTAQHTSQVSFMARQALDRFSPGNFPWSNPEVLRRTLAEGGANLQRGAQHLLEDLARLLEQRPAAGSEVFEVGRDLATTEGQVIFRNDLIELIQYAPATKQVRPEPVLIVPAWIMKYYILDLSPENSLVRFLTGRGFTVFMISWKNPGSEDRDLGMDDYRRQGIKAALDAVSAVRPDSRVHACGYCLGGTLLAMETARMARDGEERLASMTLLAAQTDFSEAGELMLFIDESELAYLEDMMWARGYLDTTQMAGAFQLLRASDLIWSRAVRHYLLGEREEPFDLMAWNADGTRMPARMHAQYLRDLFLDNRLSRGRYAIDGRPVALTDIRVPVFAVGTERDHIAPWQSVYKIRLLTDTEVTFVLASGGHNAGIVSEPGHPRRRYRMMPMAAGDPYMAPEAWAAQAPSTEGSWWLAWADWLEARSGKPGTQPAMGAAEQGYPPLVAAPGTYVTMR</sequence>
<reference evidence="5 6" key="1">
    <citation type="submission" date="2023-03" db="EMBL/GenBank/DDBJ databases">
        <title>YIM 152171 draft genome.</title>
        <authorList>
            <person name="Yang Z."/>
        </authorList>
    </citation>
    <scope>NUCLEOTIDE SEQUENCE [LARGE SCALE GENOMIC DNA]</scope>
    <source>
        <strain evidence="5 6">YIM 152171</strain>
    </source>
</reference>
<keyword evidence="1" id="KW-0808">Transferase</keyword>
<dbReference type="GO" id="GO:0016787">
    <property type="term" value="F:hydrolase activity"/>
    <property type="evidence" value="ECO:0007669"/>
    <property type="project" value="UniProtKB-KW"/>
</dbReference>
<dbReference type="InterPro" id="IPR029058">
    <property type="entry name" value="AB_hydrolase_fold"/>
</dbReference>
<evidence type="ECO:0000313" key="5">
    <source>
        <dbReference type="EMBL" id="MDF1584911.1"/>
    </source>
</evidence>
<keyword evidence="6" id="KW-1185">Reference proteome</keyword>
<dbReference type="InterPro" id="IPR022211">
    <property type="entry name" value="PHBC_N"/>
</dbReference>
<evidence type="ECO:0000256" key="1">
    <source>
        <dbReference type="ARBA" id="ARBA00022679"/>
    </source>
</evidence>
<evidence type="ECO:0000313" key="6">
    <source>
        <dbReference type="Proteomes" id="UP001301140"/>
    </source>
</evidence>
<keyword evidence="2" id="KW-0012">Acyltransferase</keyword>
<evidence type="ECO:0000259" key="3">
    <source>
        <dbReference type="Pfam" id="PF07167"/>
    </source>
</evidence>
<feature type="domain" description="Poly-beta-hydroxybutyrate polymerase N-terminal" evidence="4">
    <location>
        <begin position="16"/>
        <end position="55"/>
    </location>
</feature>
<keyword evidence="5" id="KW-0378">Hydrolase</keyword>
<accession>A0AAP3XQ26</accession>
<comment type="caution">
    <text evidence="5">The sequence shown here is derived from an EMBL/GenBank/DDBJ whole genome shotgun (WGS) entry which is preliminary data.</text>
</comment>
<gene>
    <name evidence="5" type="ORF">PZ740_00765</name>
</gene>
<evidence type="ECO:0000256" key="2">
    <source>
        <dbReference type="ARBA" id="ARBA00023315"/>
    </source>
</evidence>
<protein>
    <submittedName>
        <fullName evidence="5">Alpha/beta fold hydrolase</fullName>
    </submittedName>
</protein>
<dbReference type="GO" id="GO:0016746">
    <property type="term" value="F:acyltransferase activity"/>
    <property type="evidence" value="ECO:0007669"/>
    <property type="project" value="UniProtKB-KW"/>
</dbReference>
<dbReference type="AlphaFoldDB" id="A0AAP3XQ26"/>
<dbReference type="InterPro" id="IPR010941">
    <property type="entry name" value="PhaC_N"/>
</dbReference>
<dbReference type="SUPFAM" id="SSF53474">
    <property type="entry name" value="alpha/beta-Hydrolases"/>
    <property type="match status" value="1"/>
</dbReference>
<dbReference type="Proteomes" id="UP001301140">
    <property type="component" value="Unassembled WGS sequence"/>
</dbReference>
<evidence type="ECO:0000259" key="4">
    <source>
        <dbReference type="Pfam" id="PF12551"/>
    </source>
</evidence>
<dbReference type="RefSeq" id="WP_327787319.1">
    <property type="nucleotide sequence ID" value="NZ_JARGEQ010000002.1"/>
</dbReference>
<dbReference type="Gene3D" id="3.40.50.1820">
    <property type="entry name" value="alpha/beta hydrolase"/>
    <property type="match status" value="1"/>
</dbReference>
<organism evidence="5 6">
    <name type="scientific">Marinimicrococcus flavescens</name>
    <dbReference type="NCBI Taxonomy" id="3031815"/>
    <lineage>
        <taxon>Bacteria</taxon>
        <taxon>Pseudomonadati</taxon>
        <taxon>Pseudomonadota</taxon>
        <taxon>Alphaproteobacteria</taxon>
        <taxon>Geminicoccales</taxon>
        <taxon>Geminicoccaceae</taxon>
        <taxon>Marinimicrococcus</taxon>
    </lineage>
</organism>
<dbReference type="InterPro" id="IPR051321">
    <property type="entry name" value="PHA/PHB_synthase"/>
</dbReference>
<feature type="domain" description="Poly-beta-hydroxybutyrate polymerase N-terminal" evidence="3">
    <location>
        <begin position="93"/>
        <end position="261"/>
    </location>
</feature>
<dbReference type="PANTHER" id="PTHR36837:SF5">
    <property type="entry name" value="POLY-3-HYDROXYBUTYRATE SYNTHASE"/>
    <property type="match status" value="1"/>
</dbReference>
<dbReference type="EMBL" id="JARGEQ010000002">
    <property type="protein sequence ID" value="MDF1584911.1"/>
    <property type="molecule type" value="Genomic_DNA"/>
</dbReference>